<dbReference type="InterPro" id="IPR020013">
    <property type="entry name" value="Flagellar_FlgE/F/G"/>
</dbReference>
<reference evidence="12" key="1">
    <citation type="submission" date="2020-07" db="EMBL/GenBank/DDBJ databases">
        <title>Genome sequences of bacteria associated with the marine, planktonic diatom Thalassiosira profunda strain ECT2AJA-044.</title>
        <authorList>
            <person name="Gargas C.B."/>
            <person name="Roberts W.R."/>
            <person name="Alverson A.J."/>
        </authorList>
    </citation>
    <scope>NUCLEOTIDE SEQUENCE</scope>
    <source>
        <strain evidence="12">ECT2AJA-044</strain>
    </source>
</reference>
<dbReference type="PANTHER" id="PTHR30435">
    <property type="entry name" value="FLAGELLAR PROTEIN"/>
    <property type="match status" value="1"/>
</dbReference>
<feature type="domain" description="Flagellar basal-body/hook protein C-terminal" evidence="10">
    <location>
        <begin position="215"/>
        <end position="260"/>
    </location>
</feature>
<comment type="subunit">
    <text evidence="5 8">The basal body constitutes a major portion of the flagellar organelle and consists of four rings (L,P,S, and M) mounted on a central rod. The rod consists of about 26 subunits of FlgG in the distal portion, and FlgB, FlgC and FlgF are thought to build up the proximal portion of the rod with about 6 subunits each.</text>
</comment>
<protein>
    <recommendedName>
        <fullName evidence="3 7">Flagellar basal-body rod protein FlgG</fullName>
    </recommendedName>
    <alternativeName>
        <fullName evidence="6 8">Distal rod protein</fullName>
    </alternativeName>
</protein>
<dbReference type="Proteomes" id="UP000665026">
    <property type="component" value="Chromosome"/>
</dbReference>
<dbReference type="Pfam" id="PF06429">
    <property type="entry name" value="Flg_bbr_C"/>
    <property type="match status" value="1"/>
</dbReference>
<evidence type="ECO:0000313" key="12">
    <source>
        <dbReference type="EMBL" id="QTN37164.1"/>
    </source>
</evidence>
<evidence type="ECO:0000256" key="1">
    <source>
        <dbReference type="ARBA" id="ARBA00004117"/>
    </source>
</evidence>
<dbReference type="NCBIfam" id="TIGR03506">
    <property type="entry name" value="FlgEFG_subfam"/>
    <property type="match status" value="2"/>
</dbReference>
<dbReference type="NCBIfam" id="TIGR02488">
    <property type="entry name" value="flgG_G_neg"/>
    <property type="match status" value="1"/>
</dbReference>
<dbReference type="RefSeq" id="WP_209357858.1">
    <property type="nucleotide sequence ID" value="NZ_CP060010.1"/>
</dbReference>
<gene>
    <name evidence="12" type="primary">flgG</name>
    <name evidence="12" type="ORF">HZ995_06585</name>
</gene>
<dbReference type="Pfam" id="PF22692">
    <property type="entry name" value="LlgE_F_G_D1"/>
    <property type="match status" value="1"/>
</dbReference>
<dbReference type="InterPro" id="IPR012834">
    <property type="entry name" value="FlgG_G_neg"/>
</dbReference>
<dbReference type="GO" id="GO:0009426">
    <property type="term" value="C:bacterial-type flagellum basal body, distal rod"/>
    <property type="evidence" value="ECO:0007669"/>
    <property type="project" value="UniProtKB-UniRule"/>
</dbReference>
<dbReference type="AlphaFoldDB" id="A0A975I8L9"/>
<evidence type="ECO:0000259" key="11">
    <source>
        <dbReference type="Pfam" id="PF22692"/>
    </source>
</evidence>
<proteinExistence type="inferred from homology"/>
<evidence type="ECO:0000256" key="6">
    <source>
        <dbReference type="ARBA" id="ARBA00032912"/>
    </source>
</evidence>
<dbReference type="Pfam" id="PF00460">
    <property type="entry name" value="Flg_bb_rod"/>
    <property type="match status" value="1"/>
</dbReference>
<dbReference type="InterPro" id="IPR037925">
    <property type="entry name" value="FlgE/F/G-like"/>
</dbReference>
<accession>A0A975I8L9</accession>
<evidence type="ECO:0000313" key="13">
    <source>
        <dbReference type="Proteomes" id="UP000665026"/>
    </source>
</evidence>
<dbReference type="GO" id="GO:0071978">
    <property type="term" value="P:bacterial-type flagellum-dependent swarming motility"/>
    <property type="evidence" value="ECO:0007669"/>
    <property type="project" value="TreeGrafter"/>
</dbReference>
<dbReference type="InterPro" id="IPR019776">
    <property type="entry name" value="Flagellar_basal_body_rod_CS"/>
</dbReference>
<comment type="similarity">
    <text evidence="2 8">Belongs to the flagella basal body rod proteins family.</text>
</comment>
<feature type="domain" description="Flagellar hook protein FlgE/F/G-like D1" evidence="11">
    <location>
        <begin position="96"/>
        <end position="159"/>
    </location>
</feature>
<evidence type="ECO:0000256" key="3">
    <source>
        <dbReference type="ARBA" id="ARBA00017948"/>
    </source>
</evidence>
<dbReference type="SUPFAM" id="SSF117143">
    <property type="entry name" value="Flagellar hook protein flgE"/>
    <property type="match status" value="1"/>
</dbReference>
<name>A0A975I8L9_9RHOB</name>
<dbReference type="InterPro" id="IPR001444">
    <property type="entry name" value="Flag_bb_rod_N"/>
</dbReference>
<dbReference type="KEGG" id="cact:HZ995_06585"/>
<sequence length="262" mass="27231">MKALGIAATGMLAQQTNVDVIANNIANANTTGFKSGRAAFQDLIYQAQLQEGAATSTNGTSRPVGLNVGLGVQGAGVVRLNTQGALAQTENQFDLAVNGRGFFVVTRPDGSQAYTRAGAFQVSATGQLVTLDGFEVDPGINIPDDARSVVISGQGLVQAFLGNDNETTDLGQLNLATFLNEAGMKPIGNNLLEETTASGAATIVTPGDPGVGLVQQGYLENANVNIVAQITDLIQAQRAYEMNSRSIETADQMLQTANQIKS</sequence>
<keyword evidence="4 8" id="KW-0975">Bacterial flagellum</keyword>
<dbReference type="InterPro" id="IPR053967">
    <property type="entry name" value="LlgE_F_G-like_D1"/>
</dbReference>
<evidence type="ECO:0000256" key="7">
    <source>
        <dbReference type="NCBIfam" id="TIGR02488"/>
    </source>
</evidence>
<dbReference type="PANTHER" id="PTHR30435:SF19">
    <property type="entry name" value="FLAGELLAR BASAL-BODY ROD PROTEIN FLGG"/>
    <property type="match status" value="1"/>
</dbReference>
<evidence type="ECO:0000259" key="10">
    <source>
        <dbReference type="Pfam" id="PF06429"/>
    </source>
</evidence>
<evidence type="ECO:0000256" key="4">
    <source>
        <dbReference type="ARBA" id="ARBA00023143"/>
    </source>
</evidence>
<dbReference type="EMBL" id="CP060010">
    <property type="protein sequence ID" value="QTN37164.1"/>
    <property type="molecule type" value="Genomic_DNA"/>
</dbReference>
<dbReference type="InterPro" id="IPR010930">
    <property type="entry name" value="Flg_bb/hook_C_dom"/>
</dbReference>
<organism evidence="12 13">
    <name type="scientific">Cognatishimia activa</name>
    <dbReference type="NCBI Taxonomy" id="1715691"/>
    <lineage>
        <taxon>Bacteria</taxon>
        <taxon>Pseudomonadati</taxon>
        <taxon>Pseudomonadota</taxon>
        <taxon>Alphaproteobacteria</taxon>
        <taxon>Rhodobacterales</taxon>
        <taxon>Paracoccaceae</taxon>
        <taxon>Cognatishimia</taxon>
    </lineage>
</organism>
<evidence type="ECO:0000259" key="9">
    <source>
        <dbReference type="Pfam" id="PF00460"/>
    </source>
</evidence>
<feature type="domain" description="Flagellar basal body rod protein N-terminal" evidence="9">
    <location>
        <begin position="6"/>
        <end position="34"/>
    </location>
</feature>
<comment type="subcellular location">
    <subcellularLocation>
        <location evidence="1 8">Bacterial flagellum basal body</location>
    </subcellularLocation>
</comment>
<evidence type="ECO:0000256" key="2">
    <source>
        <dbReference type="ARBA" id="ARBA00009677"/>
    </source>
</evidence>
<dbReference type="PROSITE" id="PS00588">
    <property type="entry name" value="FLAGELLA_BB_ROD"/>
    <property type="match status" value="1"/>
</dbReference>
<keyword evidence="12" id="KW-0969">Cilium</keyword>
<keyword evidence="12" id="KW-0966">Cell projection</keyword>
<keyword evidence="12" id="KW-0282">Flagellum</keyword>
<evidence type="ECO:0000256" key="8">
    <source>
        <dbReference type="RuleBase" id="RU362116"/>
    </source>
</evidence>
<evidence type="ECO:0000256" key="5">
    <source>
        <dbReference type="ARBA" id="ARBA00025933"/>
    </source>
</evidence>